<organism evidence="1">
    <name type="scientific">Rhizophora mucronata</name>
    <name type="common">Asiatic mangrove</name>
    <dbReference type="NCBI Taxonomy" id="61149"/>
    <lineage>
        <taxon>Eukaryota</taxon>
        <taxon>Viridiplantae</taxon>
        <taxon>Streptophyta</taxon>
        <taxon>Embryophyta</taxon>
        <taxon>Tracheophyta</taxon>
        <taxon>Spermatophyta</taxon>
        <taxon>Magnoliopsida</taxon>
        <taxon>eudicotyledons</taxon>
        <taxon>Gunneridae</taxon>
        <taxon>Pentapetalae</taxon>
        <taxon>rosids</taxon>
        <taxon>fabids</taxon>
        <taxon>Malpighiales</taxon>
        <taxon>Rhizophoraceae</taxon>
        <taxon>Rhizophora</taxon>
    </lineage>
</organism>
<proteinExistence type="predicted"/>
<accession>A0A2P2N919</accession>
<evidence type="ECO:0000313" key="1">
    <source>
        <dbReference type="EMBL" id="MBX38953.1"/>
    </source>
</evidence>
<protein>
    <submittedName>
        <fullName evidence="1">Uncharacterized protein</fullName>
    </submittedName>
</protein>
<reference evidence="1" key="1">
    <citation type="submission" date="2018-02" db="EMBL/GenBank/DDBJ databases">
        <title>Rhizophora mucronata_Transcriptome.</title>
        <authorList>
            <person name="Meera S.P."/>
            <person name="Sreeshan A."/>
            <person name="Augustine A."/>
        </authorList>
    </citation>
    <scope>NUCLEOTIDE SEQUENCE</scope>
    <source>
        <tissue evidence="1">Leaf</tissue>
    </source>
</reference>
<dbReference type="EMBL" id="GGEC01058469">
    <property type="protein sequence ID" value="MBX38953.1"/>
    <property type="molecule type" value="Transcribed_RNA"/>
</dbReference>
<name>A0A2P2N919_RHIMU</name>
<sequence>MHMDIDTRVTGDN</sequence>